<feature type="active site" description="Proton acceptor" evidence="16">
    <location>
        <position position="109"/>
    </location>
</feature>
<evidence type="ECO:0000256" key="5">
    <source>
        <dbReference type="ARBA" id="ARBA00011738"/>
    </source>
</evidence>
<keyword evidence="10 16" id="KW-0418">Kinase</keyword>
<dbReference type="PANTHER" id="PTHR34265:SF1">
    <property type="entry name" value="TYPE III PANTOTHENATE KINASE"/>
    <property type="match status" value="1"/>
</dbReference>
<evidence type="ECO:0000256" key="2">
    <source>
        <dbReference type="ARBA" id="ARBA00001958"/>
    </source>
</evidence>
<comment type="cofactor">
    <cofactor evidence="2">
        <name>K(+)</name>
        <dbReference type="ChEBI" id="CHEBI:29103"/>
    </cofactor>
</comment>
<keyword evidence="11 16" id="KW-0067">ATP-binding</keyword>
<dbReference type="CDD" id="cd24015">
    <property type="entry name" value="ASKHA_NBD_PanK-III"/>
    <property type="match status" value="1"/>
</dbReference>
<comment type="pathway">
    <text evidence="4 16">Cofactor biosynthesis; coenzyme A biosynthesis; CoA from (R)-pantothenate: step 1/5.</text>
</comment>
<keyword evidence="18" id="KW-1185">Reference proteome</keyword>
<dbReference type="NCBIfam" id="NF009847">
    <property type="entry name" value="PRK13318.1-5"/>
    <property type="match status" value="1"/>
</dbReference>
<evidence type="ECO:0000256" key="15">
    <source>
        <dbReference type="ARBA" id="ARBA00040883"/>
    </source>
</evidence>
<sequence length="266" mass="29461">MLFVLDVGNTNIVLGVYDHDSLKYHWRVETNRFKTEDEYGMIVKSLFLHVGIDFPDINGIIISSVVPPIMYTLERMCNKYFHVKPLVVGPGIKTGLDIKYENPREVGADRIVNAVAGIYEYGSPLIIVDFGTATTYCYINEEKQYMGGAIAPGIGISAEALYSKAAKLPRIEIAPTDDIVGRNTVLAMQAGIVYGYVGQVEGIVSRMKAKSKKDPVVIATGGHANLIAKESKIIDIVDPFLTLKGLRLIYKRNTNERMEVSERLSN</sequence>
<dbReference type="NCBIfam" id="NF009855">
    <property type="entry name" value="PRK13321.1"/>
    <property type="match status" value="1"/>
</dbReference>
<dbReference type="HAMAP" id="MF_01274">
    <property type="entry name" value="Pantothen_kinase_3"/>
    <property type="match status" value="1"/>
</dbReference>
<dbReference type="NCBIfam" id="NF009848">
    <property type="entry name" value="PRK13318.1-6"/>
    <property type="match status" value="1"/>
</dbReference>
<evidence type="ECO:0000256" key="11">
    <source>
        <dbReference type="ARBA" id="ARBA00022840"/>
    </source>
</evidence>
<dbReference type="SUPFAM" id="SSF53067">
    <property type="entry name" value="Actin-like ATPase domain"/>
    <property type="match status" value="2"/>
</dbReference>
<dbReference type="NCBIfam" id="NF009843">
    <property type="entry name" value="PRK13318.1-1"/>
    <property type="match status" value="1"/>
</dbReference>
<dbReference type="PANTHER" id="PTHR34265">
    <property type="entry name" value="TYPE III PANTOTHENATE KINASE"/>
    <property type="match status" value="1"/>
</dbReference>
<evidence type="ECO:0000256" key="8">
    <source>
        <dbReference type="ARBA" id="ARBA00022679"/>
    </source>
</evidence>
<feature type="binding site" evidence="16">
    <location>
        <position position="132"/>
    </location>
    <ligand>
        <name>ATP</name>
        <dbReference type="ChEBI" id="CHEBI:30616"/>
    </ligand>
</feature>
<dbReference type="RefSeq" id="WP_066267873.1">
    <property type="nucleotide sequence ID" value="NZ_JARMAB010000046.1"/>
</dbReference>
<keyword evidence="7 16" id="KW-0963">Cytoplasm</keyword>
<feature type="binding site" evidence="16">
    <location>
        <position position="100"/>
    </location>
    <ligand>
        <name>substrate</name>
    </ligand>
</feature>
<evidence type="ECO:0000256" key="6">
    <source>
        <dbReference type="ARBA" id="ARBA00012102"/>
    </source>
</evidence>
<feature type="binding site" evidence="16">
    <location>
        <position position="184"/>
    </location>
    <ligand>
        <name>substrate</name>
    </ligand>
</feature>
<dbReference type="Gene3D" id="3.30.420.40">
    <property type="match status" value="2"/>
</dbReference>
<feature type="binding site" evidence="16">
    <location>
        <begin position="6"/>
        <end position="13"/>
    </location>
    <ligand>
        <name>ATP</name>
        <dbReference type="ChEBI" id="CHEBI:30616"/>
    </ligand>
</feature>
<comment type="function">
    <text evidence="16">Catalyzes the phosphorylation of pantothenate (Pan), the first step in CoA biosynthesis.</text>
</comment>
<dbReference type="Pfam" id="PF03309">
    <property type="entry name" value="Pan_kinase"/>
    <property type="match status" value="1"/>
</dbReference>
<evidence type="ECO:0000256" key="3">
    <source>
        <dbReference type="ARBA" id="ARBA00004496"/>
    </source>
</evidence>
<comment type="subunit">
    <text evidence="5 16">Homodimer.</text>
</comment>
<name>A0ABU6MMS3_9BACI</name>
<comment type="catalytic activity">
    <reaction evidence="1 16">
        <text>(R)-pantothenate + ATP = (R)-4'-phosphopantothenate + ADP + H(+)</text>
        <dbReference type="Rhea" id="RHEA:16373"/>
        <dbReference type="ChEBI" id="CHEBI:10986"/>
        <dbReference type="ChEBI" id="CHEBI:15378"/>
        <dbReference type="ChEBI" id="CHEBI:29032"/>
        <dbReference type="ChEBI" id="CHEBI:30616"/>
        <dbReference type="ChEBI" id="CHEBI:456216"/>
        <dbReference type="EC" id="2.7.1.33"/>
    </reaction>
</comment>
<evidence type="ECO:0000256" key="1">
    <source>
        <dbReference type="ARBA" id="ARBA00001206"/>
    </source>
</evidence>
<dbReference type="NCBIfam" id="TIGR00671">
    <property type="entry name" value="baf"/>
    <property type="match status" value="1"/>
</dbReference>
<evidence type="ECO:0000256" key="7">
    <source>
        <dbReference type="ARBA" id="ARBA00022490"/>
    </source>
</evidence>
<reference evidence="17 18" key="1">
    <citation type="submission" date="2023-03" db="EMBL/GenBank/DDBJ databases">
        <title>Bacillus Genome Sequencing.</title>
        <authorList>
            <person name="Dunlap C."/>
        </authorList>
    </citation>
    <scope>NUCLEOTIDE SEQUENCE [LARGE SCALE GENOMIC DNA]</scope>
    <source>
        <strain evidence="17 18">B-23453</strain>
    </source>
</reference>
<comment type="caution">
    <text evidence="17">The sequence shown here is derived from an EMBL/GenBank/DDBJ whole genome shotgun (WGS) entry which is preliminary data.</text>
</comment>
<evidence type="ECO:0000313" key="18">
    <source>
        <dbReference type="Proteomes" id="UP001341444"/>
    </source>
</evidence>
<dbReference type="EMBL" id="JARMAB010000046">
    <property type="protein sequence ID" value="MED1205991.1"/>
    <property type="molecule type" value="Genomic_DNA"/>
</dbReference>
<evidence type="ECO:0000256" key="12">
    <source>
        <dbReference type="ARBA" id="ARBA00022958"/>
    </source>
</evidence>
<dbReference type="GO" id="GO:0004594">
    <property type="term" value="F:pantothenate kinase activity"/>
    <property type="evidence" value="ECO:0007669"/>
    <property type="project" value="UniProtKB-EC"/>
</dbReference>
<evidence type="ECO:0000256" key="14">
    <source>
        <dbReference type="ARBA" id="ARBA00038036"/>
    </source>
</evidence>
<keyword evidence="9 16" id="KW-0547">Nucleotide-binding</keyword>
<evidence type="ECO:0000256" key="9">
    <source>
        <dbReference type="ARBA" id="ARBA00022741"/>
    </source>
</evidence>
<evidence type="ECO:0000313" key="17">
    <source>
        <dbReference type="EMBL" id="MED1205991.1"/>
    </source>
</evidence>
<comment type="similarity">
    <text evidence="14 16">Belongs to the type III pantothenate kinase family.</text>
</comment>
<organism evidence="17 18">
    <name type="scientific">Heyndrickxia acidicola</name>
    <dbReference type="NCBI Taxonomy" id="209389"/>
    <lineage>
        <taxon>Bacteria</taxon>
        <taxon>Bacillati</taxon>
        <taxon>Bacillota</taxon>
        <taxon>Bacilli</taxon>
        <taxon>Bacillales</taxon>
        <taxon>Bacillaceae</taxon>
        <taxon>Heyndrickxia</taxon>
    </lineage>
</organism>
<feature type="binding site" evidence="16">
    <location>
        <begin position="107"/>
        <end position="110"/>
    </location>
    <ligand>
        <name>substrate</name>
    </ligand>
</feature>
<comment type="cofactor">
    <cofactor evidence="16">
        <name>NH4(+)</name>
        <dbReference type="ChEBI" id="CHEBI:28938"/>
    </cofactor>
    <cofactor evidence="16">
        <name>K(+)</name>
        <dbReference type="ChEBI" id="CHEBI:29103"/>
    </cofactor>
    <text evidence="16">A monovalent cation. Ammonium or potassium.</text>
</comment>
<keyword evidence="8 16" id="KW-0808">Transferase</keyword>
<protein>
    <recommendedName>
        <fullName evidence="15 16">Type III pantothenate kinase</fullName>
        <ecNumber evidence="6 16">2.7.1.33</ecNumber>
    </recommendedName>
    <alternativeName>
        <fullName evidence="16">PanK-III</fullName>
    </alternativeName>
    <alternativeName>
        <fullName evidence="16">Pantothenic acid kinase</fullName>
    </alternativeName>
</protein>
<evidence type="ECO:0000256" key="10">
    <source>
        <dbReference type="ARBA" id="ARBA00022777"/>
    </source>
</evidence>
<dbReference type="Proteomes" id="UP001341444">
    <property type="component" value="Unassembled WGS sequence"/>
</dbReference>
<evidence type="ECO:0000256" key="16">
    <source>
        <dbReference type="HAMAP-Rule" id="MF_01274"/>
    </source>
</evidence>
<evidence type="ECO:0000256" key="13">
    <source>
        <dbReference type="ARBA" id="ARBA00022993"/>
    </source>
</evidence>
<dbReference type="InterPro" id="IPR004619">
    <property type="entry name" value="Type_III_PanK"/>
</dbReference>
<dbReference type="InterPro" id="IPR043129">
    <property type="entry name" value="ATPase_NBD"/>
</dbReference>
<keyword evidence="16" id="KW-0479">Metal-binding</keyword>
<gene>
    <name evidence="16" type="primary">coaX</name>
    <name evidence="17" type="ORF">P4T90_23460</name>
</gene>
<keyword evidence="12 16" id="KW-0630">Potassium</keyword>
<feature type="binding site" evidence="16">
    <location>
        <position position="129"/>
    </location>
    <ligand>
        <name>K(+)</name>
        <dbReference type="ChEBI" id="CHEBI:29103"/>
    </ligand>
</feature>
<accession>A0ABU6MMS3</accession>
<proteinExistence type="inferred from homology"/>
<keyword evidence="13 16" id="KW-0173">Coenzyme A biosynthesis</keyword>
<evidence type="ECO:0000256" key="4">
    <source>
        <dbReference type="ARBA" id="ARBA00005225"/>
    </source>
</evidence>
<comment type="subcellular location">
    <subcellularLocation>
        <location evidence="3 16">Cytoplasm</location>
    </subcellularLocation>
</comment>
<dbReference type="EC" id="2.7.1.33" evidence="6 16"/>